<dbReference type="AlphaFoldDB" id="A0A6P8BZ09"/>
<sequence>MEALVRERREFMAPPFQEQDTKPILRAGHFLKPTATSYSDAQPPSPPPLSLSSSSPPPPPPPLKLDFPAWRNPPKCWKKWVELMEPEHSATWQRAGLFEAVKASAAAPVVKDPDLIIGMAQRWSPETNTFVFPWGEATITLEDVMLAGGYSVSGYPVAGRAETEEMVGIEMRLNQAWSELRKGKSKKASDSPWMKMFMSSGSEIEHEAFLALFVSRFVFPRSLNVICKSSLPIAVQLARGKRIALAPAVLADIYTDLSQLRNQIDSLAGGRIKVDRDIADAKLTLWAPFQLVQVWVWERFPKLRLNPNPFRKGEPTITQLVRLKSRNLDNVGMALDSSGRSFQWRPYSDHGSEEELKSSARCLIACGLEGSRKNIEWYHPHRAAMQFGLDQDLPSWVRPSSIEKPLGNVRMYVPSHLPKPGVTARYLSWWEESKSGSGNADHDAVKSERTSKSSKTSLWKCMEEKNLSAPPGFKRKWNEPDSGGSSNEEKLMVWELLRSRRKDKGVVRNENGPAIEGSGRAMEGSGYDQSKKRETIGEDDGKERRNLSAAEMQIKELRARVSKAEQDIKVLKLMCLQKARYTSHCHQAVQKRRFIFSIMNSKASNSVFAYKGLNLEQVILYQGEMKVKGLGSRVSWAELVKFRSWKNPSSEWKRWAAQMEGKHGATWKKAGILEAIRASTHDTLRKDRDLLLSLAQRWSPETNTFIFPWGEATITLEDVMVIEPTLFSATPFSPLWRRRKWDLSVLKKGIVRSAHSTRNYHTDDENDDALTFNLWALPPKLPNLGKLLDSSIDSFQWCPYARTSENPKLHKFHPENEMRISVGSDTDGELLSFTRFLMPCELVELGNCFEQYLPHRLAMQFGMDQDLPSSVTLPHLDPKIAVTTFDRPITNTKVYIPPRVNQAGVATLHSKWWGEPKTSLKGCRAFKKDS</sequence>
<feature type="region of interest" description="Disordered" evidence="2">
    <location>
        <begin position="434"/>
        <end position="457"/>
    </location>
</feature>
<feature type="domain" description="Aminotransferase-like plant mobile" evidence="3">
    <location>
        <begin position="671"/>
        <end position="722"/>
    </location>
</feature>
<evidence type="ECO:0000313" key="5">
    <source>
        <dbReference type="RefSeq" id="XP_031376332.1"/>
    </source>
</evidence>
<evidence type="ECO:0000256" key="2">
    <source>
        <dbReference type="SAM" id="MobiDB-lite"/>
    </source>
</evidence>
<feature type="domain" description="Aminotransferase-like plant mobile" evidence="3">
    <location>
        <begin position="782"/>
        <end position="913"/>
    </location>
</feature>
<feature type="region of interest" description="Disordered" evidence="2">
    <location>
        <begin position="508"/>
        <end position="545"/>
    </location>
</feature>
<reference evidence="4" key="1">
    <citation type="journal article" date="2020" name="Plant Biotechnol. J.">
        <title>The pomegranate (Punica granatum L.) draft genome dissects genetic divergence between soft- and hard-seeded cultivars.</title>
        <authorList>
            <person name="Luo X."/>
            <person name="Li H."/>
            <person name="Wu Z."/>
            <person name="Yao W."/>
            <person name="Zhao P."/>
            <person name="Cao D."/>
            <person name="Yu H."/>
            <person name="Li K."/>
            <person name="Poudel K."/>
            <person name="Zhao D."/>
            <person name="Zhang F."/>
            <person name="Xia X."/>
            <person name="Chen L."/>
            <person name="Wang Q."/>
            <person name="Jing D."/>
            <person name="Cao S."/>
        </authorList>
    </citation>
    <scope>NUCLEOTIDE SEQUENCE [LARGE SCALE GENOMIC DNA]</scope>
    <source>
        <strain evidence="4">cv. Tunisia</strain>
    </source>
</reference>
<evidence type="ECO:0000259" key="3">
    <source>
        <dbReference type="Pfam" id="PF10536"/>
    </source>
</evidence>
<accession>A0A6P8BZ09</accession>
<gene>
    <name evidence="5" type="primary">LOC116192056</name>
</gene>
<evidence type="ECO:0000256" key="1">
    <source>
        <dbReference type="SAM" id="Coils"/>
    </source>
</evidence>
<dbReference type="GO" id="GO:0010073">
    <property type="term" value="P:meristem maintenance"/>
    <property type="evidence" value="ECO:0007669"/>
    <property type="project" value="InterPro"/>
</dbReference>
<proteinExistence type="predicted"/>
<organism evidence="4 5">
    <name type="scientific">Punica granatum</name>
    <name type="common">Pomegranate</name>
    <dbReference type="NCBI Taxonomy" id="22663"/>
    <lineage>
        <taxon>Eukaryota</taxon>
        <taxon>Viridiplantae</taxon>
        <taxon>Streptophyta</taxon>
        <taxon>Embryophyta</taxon>
        <taxon>Tracheophyta</taxon>
        <taxon>Spermatophyta</taxon>
        <taxon>Magnoliopsida</taxon>
        <taxon>eudicotyledons</taxon>
        <taxon>Gunneridae</taxon>
        <taxon>Pentapetalae</taxon>
        <taxon>rosids</taxon>
        <taxon>malvids</taxon>
        <taxon>Myrtales</taxon>
        <taxon>Lythraceae</taxon>
        <taxon>Punica</taxon>
    </lineage>
</organism>
<dbReference type="InterPro" id="IPR019557">
    <property type="entry name" value="AminoTfrase-like_pln_mobile"/>
</dbReference>
<feature type="coiled-coil region" evidence="1">
    <location>
        <begin position="547"/>
        <end position="574"/>
    </location>
</feature>
<dbReference type="Pfam" id="PF10536">
    <property type="entry name" value="PMD"/>
    <property type="match status" value="3"/>
</dbReference>
<dbReference type="PANTHER" id="PTHR46033">
    <property type="entry name" value="PROTEIN MAIN-LIKE 2"/>
    <property type="match status" value="1"/>
</dbReference>
<evidence type="ECO:0000313" key="4">
    <source>
        <dbReference type="Proteomes" id="UP000515151"/>
    </source>
</evidence>
<dbReference type="RefSeq" id="XP_031376332.1">
    <property type="nucleotide sequence ID" value="XM_031520472.1"/>
</dbReference>
<name>A0A6P8BZ09_PUNGR</name>
<dbReference type="OrthoDB" id="1572276at2759"/>
<feature type="compositionally biased region" description="Pro residues" evidence="2">
    <location>
        <begin position="43"/>
        <end position="63"/>
    </location>
</feature>
<dbReference type="GeneID" id="116192056"/>
<feature type="domain" description="Aminotransferase-like plant mobile" evidence="3">
    <location>
        <begin position="96"/>
        <end position="431"/>
    </location>
</feature>
<keyword evidence="4" id="KW-1185">Reference proteome</keyword>
<dbReference type="InterPro" id="IPR044824">
    <property type="entry name" value="MAIN-like"/>
</dbReference>
<reference evidence="5" key="2">
    <citation type="submission" date="2025-08" db="UniProtKB">
        <authorList>
            <consortium name="RefSeq"/>
        </authorList>
    </citation>
    <scope>IDENTIFICATION</scope>
    <source>
        <tissue evidence="5">Leaf</tissue>
    </source>
</reference>
<feature type="compositionally biased region" description="Basic and acidic residues" evidence="2">
    <location>
        <begin position="1"/>
        <end position="11"/>
    </location>
</feature>
<keyword evidence="1" id="KW-0175">Coiled coil</keyword>
<feature type="compositionally biased region" description="Basic and acidic residues" evidence="2">
    <location>
        <begin position="440"/>
        <end position="451"/>
    </location>
</feature>
<dbReference type="PANTHER" id="PTHR46033:SF67">
    <property type="entry name" value="AMINOTRANSFERASE-LIKE, PLANT MOBILE DOMAIN FAMILY PROTEIN"/>
    <property type="match status" value="1"/>
</dbReference>
<feature type="compositionally biased region" description="Basic and acidic residues" evidence="2">
    <location>
        <begin position="529"/>
        <end position="545"/>
    </location>
</feature>
<protein>
    <submittedName>
        <fullName evidence="5">Uncharacterized protein LOC116192056</fullName>
    </submittedName>
</protein>
<feature type="region of interest" description="Disordered" evidence="2">
    <location>
        <begin position="1"/>
        <end position="64"/>
    </location>
</feature>
<dbReference type="Proteomes" id="UP000515151">
    <property type="component" value="Chromosome 1"/>
</dbReference>